<dbReference type="EMBL" id="KZ805424">
    <property type="protein sequence ID" value="PVH97971.1"/>
    <property type="molecule type" value="Genomic_DNA"/>
</dbReference>
<dbReference type="PANTHER" id="PTHR46411">
    <property type="entry name" value="FAMILY ATPASE, PUTATIVE-RELATED"/>
    <property type="match status" value="1"/>
</dbReference>
<sequence>MSVKHLKEVDWAMTAFTHLVMDRQHKDMLRSLVEQHRSSKGRIVTDVIRGKGKGLVILLHGPPGVGKTLTAESVAEYTHKPLYSINIGELTAEDKVATRLQNVFVSAARWDAVLLLDEADVILEKRSFEDFKRNGIVSVFLMMLEYYEGILFLTTNRLSTMDSAFQSRIHIAIKFNPLGRNARRAIWKAFIERLDDTESIGQDELLDNIETMSEWDLNGREIRNVMTIAQRLALAKRKSGGGLRFAHVDQVADEAMKFQDYFLKAADENRDNGKKKFPDNGRKAVGRRERMIED</sequence>
<protein>
    <submittedName>
        <fullName evidence="3">P-loop containing nucleoside triphosphate hydrolase protein</fullName>
    </submittedName>
</protein>
<dbReference type="SMART" id="SM00382">
    <property type="entry name" value="AAA"/>
    <property type="match status" value="1"/>
</dbReference>
<dbReference type="AlphaFoldDB" id="A0A2V1DJE4"/>
<name>A0A2V1DJE4_9PLEO</name>
<feature type="domain" description="AAA+ ATPase" evidence="2">
    <location>
        <begin position="53"/>
        <end position="175"/>
    </location>
</feature>
<dbReference type="Pfam" id="PF23232">
    <property type="entry name" value="AAA_lid_13"/>
    <property type="match status" value="1"/>
</dbReference>
<dbReference type="OrthoDB" id="10042665at2759"/>
<organism evidence="3 4">
    <name type="scientific">Periconia macrospinosa</name>
    <dbReference type="NCBI Taxonomy" id="97972"/>
    <lineage>
        <taxon>Eukaryota</taxon>
        <taxon>Fungi</taxon>
        <taxon>Dikarya</taxon>
        <taxon>Ascomycota</taxon>
        <taxon>Pezizomycotina</taxon>
        <taxon>Dothideomycetes</taxon>
        <taxon>Pleosporomycetidae</taxon>
        <taxon>Pleosporales</taxon>
        <taxon>Massarineae</taxon>
        <taxon>Periconiaceae</taxon>
        <taxon>Periconia</taxon>
    </lineage>
</organism>
<dbReference type="SUPFAM" id="SSF52540">
    <property type="entry name" value="P-loop containing nucleoside triphosphate hydrolases"/>
    <property type="match status" value="1"/>
</dbReference>
<dbReference type="InterPro" id="IPR003593">
    <property type="entry name" value="AAA+_ATPase"/>
</dbReference>
<evidence type="ECO:0000256" key="1">
    <source>
        <dbReference type="SAM" id="MobiDB-lite"/>
    </source>
</evidence>
<dbReference type="InterPro" id="IPR056599">
    <property type="entry name" value="AAA_lid_fung"/>
</dbReference>
<dbReference type="Proteomes" id="UP000244855">
    <property type="component" value="Unassembled WGS sequence"/>
</dbReference>
<dbReference type="STRING" id="97972.A0A2V1DJE4"/>
<dbReference type="GO" id="GO:0016887">
    <property type="term" value="F:ATP hydrolysis activity"/>
    <property type="evidence" value="ECO:0007669"/>
    <property type="project" value="InterPro"/>
</dbReference>
<feature type="region of interest" description="Disordered" evidence="1">
    <location>
        <begin position="272"/>
        <end position="294"/>
    </location>
</feature>
<dbReference type="GO" id="GO:0005524">
    <property type="term" value="F:ATP binding"/>
    <property type="evidence" value="ECO:0007669"/>
    <property type="project" value="InterPro"/>
</dbReference>
<dbReference type="InterPro" id="IPR003959">
    <property type="entry name" value="ATPase_AAA_core"/>
</dbReference>
<keyword evidence="4" id="KW-1185">Reference proteome</keyword>
<dbReference type="PANTHER" id="PTHR46411:SF3">
    <property type="entry name" value="AAA+ ATPASE DOMAIN-CONTAINING PROTEIN"/>
    <property type="match status" value="1"/>
</dbReference>
<dbReference type="Gene3D" id="3.40.50.300">
    <property type="entry name" value="P-loop containing nucleotide triphosphate hydrolases"/>
    <property type="match status" value="1"/>
</dbReference>
<evidence type="ECO:0000313" key="4">
    <source>
        <dbReference type="Proteomes" id="UP000244855"/>
    </source>
</evidence>
<gene>
    <name evidence="3" type="ORF">DM02DRAFT_532124</name>
</gene>
<reference evidence="3 4" key="1">
    <citation type="journal article" date="2018" name="Sci. Rep.">
        <title>Comparative genomics provides insights into the lifestyle and reveals functional heterogeneity of dark septate endophytic fungi.</title>
        <authorList>
            <person name="Knapp D.G."/>
            <person name="Nemeth J.B."/>
            <person name="Barry K."/>
            <person name="Hainaut M."/>
            <person name="Henrissat B."/>
            <person name="Johnson J."/>
            <person name="Kuo A."/>
            <person name="Lim J.H.P."/>
            <person name="Lipzen A."/>
            <person name="Nolan M."/>
            <person name="Ohm R.A."/>
            <person name="Tamas L."/>
            <person name="Grigoriev I.V."/>
            <person name="Spatafora J.W."/>
            <person name="Nagy L.G."/>
            <person name="Kovacs G.M."/>
        </authorList>
    </citation>
    <scope>NUCLEOTIDE SEQUENCE [LARGE SCALE GENOMIC DNA]</scope>
    <source>
        <strain evidence="3 4">DSE2036</strain>
    </source>
</reference>
<dbReference type="CDD" id="cd19481">
    <property type="entry name" value="RecA-like_protease"/>
    <property type="match status" value="1"/>
</dbReference>
<dbReference type="InterPro" id="IPR027417">
    <property type="entry name" value="P-loop_NTPase"/>
</dbReference>
<accession>A0A2V1DJE4</accession>
<proteinExistence type="predicted"/>
<evidence type="ECO:0000259" key="2">
    <source>
        <dbReference type="SMART" id="SM00382"/>
    </source>
</evidence>
<evidence type="ECO:0000313" key="3">
    <source>
        <dbReference type="EMBL" id="PVH97971.1"/>
    </source>
</evidence>
<dbReference type="Pfam" id="PF00004">
    <property type="entry name" value="AAA"/>
    <property type="match status" value="1"/>
</dbReference>
<keyword evidence="3" id="KW-0378">Hydrolase</keyword>